<feature type="transmembrane region" description="Helical" evidence="8">
    <location>
        <begin position="78"/>
        <end position="95"/>
    </location>
</feature>
<feature type="transmembrane region" description="Helical" evidence="8">
    <location>
        <begin position="339"/>
        <end position="358"/>
    </location>
</feature>
<proteinExistence type="inferred from homology"/>
<feature type="transmembrane region" description="Helical" evidence="8">
    <location>
        <begin position="407"/>
        <end position="428"/>
    </location>
</feature>
<evidence type="ECO:0000256" key="7">
    <source>
        <dbReference type="ARBA" id="ARBA00023136"/>
    </source>
</evidence>
<keyword evidence="3" id="KW-0813">Transport</keyword>
<feature type="transmembrane region" description="Helical" evidence="8">
    <location>
        <begin position="308"/>
        <end position="333"/>
    </location>
</feature>
<keyword evidence="10" id="KW-1185">Reference proteome</keyword>
<sequence>MNNVEILAVILTLAYIFFVSYLVIKQYNVVFVFMSSGIAVLLLCALLTGQSVLDADKSTGNLLIDVFQFVENEFNSNTAGTGITLMVVSGYAAYMSHIRASNKLAKIVVGPLSKLRSPYLVAALLFVIDSYMKTIISSHSALGILLMAIAFPILVELGLSRLSAAAIVVIGGFIDWGPSSPSAIFASSKVLGISPTEFFLQDQLLPGTVLVLVAAIFTALYFRYLDRKASGGSDSKLGVDKVAPAETVPSCPTWYALFPVLPLVLIIVFSVLPVFKLQVVSAFLLSLMVVFVIELVRSSNKKATTGDFKIVMSAMGKSFTNVVTIIIGASVFVKAIESLGGITIISNALASANIPILASTLMSLITFLAGIVLGSGIASWYGFGPLVPDIATKMGISTLSIALPMEIASGIGRCMSPVAAVMIAVAGMGGVKLMDLVRRCAVPCVVIFIANLIICAIFTLV</sequence>
<feature type="transmembrane region" description="Helical" evidence="8">
    <location>
        <begin position="162"/>
        <end position="184"/>
    </location>
</feature>
<evidence type="ECO:0000256" key="6">
    <source>
        <dbReference type="ARBA" id="ARBA00022989"/>
    </source>
</evidence>
<dbReference type="AlphaFoldDB" id="A0A7S7M7Y5"/>
<evidence type="ECO:0000313" key="9">
    <source>
        <dbReference type="EMBL" id="QOY60341.1"/>
    </source>
</evidence>
<dbReference type="GO" id="GO:0005886">
    <property type="term" value="C:plasma membrane"/>
    <property type="evidence" value="ECO:0007669"/>
    <property type="project" value="UniProtKB-SubCell"/>
</dbReference>
<name>A0A7S7M7Y5_9ACTN</name>
<dbReference type="NCBIfam" id="TIGR00771">
    <property type="entry name" value="DcuC"/>
    <property type="match status" value="1"/>
</dbReference>
<feature type="transmembrane region" description="Helical" evidence="8">
    <location>
        <begin position="278"/>
        <end position="296"/>
    </location>
</feature>
<dbReference type="NCBIfam" id="NF037994">
    <property type="entry name" value="DcuC_1"/>
    <property type="match status" value="1"/>
</dbReference>
<evidence type="ECO:0000256" key="4">
    <source>
        <dbReference type="ARBA" id="ARBA00022475"/>
    </source>
</evidence>
<keyword evidence="4" id="KW-1003">Cell membrane</keyword>
<feature type="transmembrane region" description="Helical" evidence="8">
    <location>
        <begin position="6"/>
        <end position="24"/>
    </location>
</feature>
<keyword evidence="6 8" id="KW-1133">Transmembrane helix</keyword>
<feature type="transmembrane region" description="Helical" evidence="8">
    <location>
        <begin position="31"/>
        <end position="53"/>
    </location>
</feature>
<reference evidence="9 10" key="1">
    <citation type="submission" date="2020-10" db="EMBL/GenBank/DDBJ databases">
        <title>Olsenella immobilis sp.nov., isolated from the mud in a fermentation cellar used for the production of Chinese strong-flavoured liquor.</title>
        <authorList>
            <person name="Lu L."/>
        </authorList>
    </citation>
    <scope>NUCLEOTIDE SEQUENCE [LARGE SCALE GENOMIC DNA]</scope>
    <source>
        <strain evidence="9 10">LZLJ-2</strain>
    </source>
</reference>
<keyword evidence="7 8" id="KW-0472">Membrane</keyword>
<organism evidence="9 10">
    <name type="scientific">Thermophilibacter immobilis</name>
    <dbReference type="NCBI Taxonomy" id="2779519"/>
    <lineage>
        <taxon>Bacteria</taxon>
        <taxon>Bacillati</taxon>
        <taxon>Actinomycetota</taxon>
        <taxon>Coriobacteriia</taxon>
        <taxon>Coriobacteriales</taxon>
        <taxon>Atopobiaceae</taxon>
        <taxon>Thermophilibacter</taxon>
    </lineage>
</organism>
<evidence type="ECO:0000256" key="8">
    <source>
        <dbReference type="SAM" id="Phobius"/>
    </source>
</evidence>
<evidence type="ECO:0000313" key="10">
    <source>
        <dbReference type="Proteomes" id="UP000593735"/>
    </source>
</evidence>
<dbReference type="PANTHER" id="PTHR42002">
    <property type="entry name" value="ANAEROBIC C4-DICARBOXYLATE TRANSPORTER DCUC-RELATED"/>
    <property type="match status" value="1"/>
</dbReference>
<evidence type="ECO:0000256" key="1">
    <source>
        <dbReference type="ARBA" id="ARBA00004651"/>
    </source>
</evidence>
<dbReference type="InterPro" id="IPR004669">
    <property type="entry name" value="C4_dicarb_anaerob_car"/>
</dbReference>
<feature type="transmembrane region" description="Helical" evidence="8">
    <location>
        <begin position="204"/>
        <end position="222"/>
    </location>
</feature>
<feature type="transmembrane region" description="Helical" evidence="8">
    <location>
        <begin position="365"/>
        <end position="387"/>
    </location>
</feature>
<gene>
    <name evidence="9" type="primary">dcuC</name>
    <name evidence="9" type="ORF">INP52_08000</name>
</gene>
<comment type="subcellular location">
    <subcellularLocation>
        <location evidence="1">Cell membrane</location>
        <topology evidence="1">Multi-pass membrane protein</topology>
    </subcellularLocation>
</comment>
<dbReference type="EMBL" id="CP063767">
    <property type="protein sequence ID" value="QOY60341.1"/>
    <property type="molecule type" value="Genomic_DNA"/>
</dbReference>
<evidence type="ECO:0000256" key="5">
    <source>
        <dbReference type="ARBA" id="ARBA00022692"/>
    </source>
</evidence>
<dbReference type="Proteomes" id="UP000593735">
    <property type="component" value="Chromosome"/>
</dbReference>
<keyword evidence="5 8" id="KW-0812">Transmembrane</keyword>
<feature type="transmembrane region" description="Helical" evidence="8">
    <location>
        <begin position="254"/>
        <end position="272"/>
    </location>
</feature>
<dbReference type="GO" id="GO:0015556">
    <property type="term" value="F:C4-dicarboxylate transmembrane transporter activity"/>
    <property type="evidence" value="ECO:0007669"/>
    <property type="project" value="InterPro"/>
</dbReference>
<feature type="transmembrane region" description="Helical" evidence="8">
    <location>
        <begin position="440"/>
        <end position="460"/>
    </location>
</feature>
<evidence type="ECO:0000256" key="2">
    <source>
        <dbReference type="ARBA" id="ARBA00005275"/>
    </source>
</evidence>
<accession>A0A7S7M7Y5</accession>
<dbReference type="KEGG" id="tio:INP52_08000"/>
<dbReference type="Pfam" id="PF03606">
    <property type="entry name" value="DcuC"/>
    <property type="match status" value="1"/>
</dbReference>
<feature type="transmembrane region" description="Helical" evidence="8">
    <location>
        <begin position="134"/>
        <end position="155"/>
    </location>
</feature>
<dbReference type="PANTHER" id="PTHR42002:SF2">
    <property type="entry name" value="ANAEROBIC C4-DICARBOXYLATE TRANSPORTER DCUC-RELATED"/>
    <property type="match status" value="1"/>
</dbReference>
<comment type="similarity">
    <text evidence="2">Belongs to the DcuC/DcuD transporter (TC 2.A.61) family.</text>
</comment>
<dbReference type="InterPro" id="IPR018385">
    <property type="entry name" value="C4_dicarb_anaerob_car-like"/>
</dbReference>
<protein>
    <submittedName>
        <fullName evidence="9">C4-dicarboxylate transporter DcuC</fullName>
    </submittedName>
</protein>
<evidence type="ECO:0000256" key="3">
    <source>
        <dbReference type="ARBA" id="ARBA00022448"/>
    </source>
</evidence>